<proteinExistence type="predicted"/>
<evidence type="ECO:0000313" key="3">
    <source>
        <dbReference type="Proteomes" id="UP001187734"/>
    </source>
</evidence>
<evidence type="ECO:0000313" key="2">
    <source>
        <dbReference type="EMBL" id="SPJ73957.1"/>
    </source>
</evidence>
<feature type="compositionally biased region" description="Polar residues" evidence="1">
    <location>
        <begin position="49"/>
        <end position="85"/>
    </location>
</feature>
<feature type="compositionally biased region" description="Low complexity" evidence="1">
    <location>
        <begin position="88"/>
        <end position="107"/>
    </location>
</feature>
<feature type="region of interest" description="Disordered" evidence="1">
    <location>
        <begin position="1"/>
        <end position="134"/>
    </location>
</feature>
<dbReference type="EMBL" id="ONZP01000110">
    <property type="protein sequence ID" value="SPJ73957.1"/>
    <property type="molecule type" value="Genomic_DNA"/>
</dbReference>
<keyword evidence="3" id="KW-1185">Reference proteome</keyword>
<feature type="compositionally biased region" description="Low complexity" evidence="1">
    <location>
        <begin position="116"/>
        <end position="129"/>
    </location>
</feature>
<name>A0AAE8M4D4_9HYPO</name>
<comment type="caution">
    <text evidence="2">The sequence shown here is derived from an EMBL/GenBank/DDBJ whole genome shotgun (WGS) entry which is preliminary data.</text>
</comment>
<sequence length="298" mass="33157">MSSSRRDKGKGRDYDRPTVQTKDVPWYNRWPTPYREGNDPSASGYENPVPSSRVTDPYDSQMTDAPSPSSFIYGAQPSSYQSSDAGPSGSQAYGAQASGSSSYDYQSNVSQPPPFQGSFSGPSTSQPSGKEYTRYPPRTQRLMVAEQRHCLECGAPAATYPFSIFCTFHKERNVPRRTESMGPPPTNHCIVCNGPARGLSVVCDEHNDKSFLTFDELQILRKEYGGCESCGLVRVDRGKHYCNGCQDRKNGVRREAAGNSKRQGLCTRCRKPTDTGPTCDECVKRRKERDAKRKNARR</sequence>
<gene>
    <name evidence="2" type="ORF">FTOL_03687</name>
</gene>
<dbReference type="Proteomes" id="UP001187734">
    <property type="component" value="Unassembled WGS sequence"/>
</dbReference>
<protein>
    <submittedName>
        <fullName evidence="2">Uncharacterized protein</fullName>
    </submittedName>
</protein>
<dbReference type="AlphaFoldDB" id="A0AAE8M4D4"/>
<organism evidence="2 3">
    <name type="scientific">Fusarium torulosum</name>
    <dbReference type="NCBI Taxonomy" id="33205"/>
    <lineage>
        <taxon>Eukaryota</taxon>
        <taxon>Fungi</taxon>
        <taxon>Dikarya</taxon>
        <taxon>Ascomycota</taxon>
        <taxon>Pezizomycotina</taxon>
        <taxon>Sordariomycetes</taxon>
        <taxon>Hypocreomycetidae</taxon>
        <taxon>Hypocreales</taxon>
        <taxon>Nectriaceae</taxon>
        <taxon>Fusarium</taxon>
    </lineage>
</organism>
<feature type="compositionally biased region" description="Basic and acidic residues" evidence="1">
    <location>
        <begin position="1"/>
        <end position="16"/>
    </location>
</feature>
<reference evidence="2" key="1">
    <citation type="submission" date="2018-03" db="EMBL/GenBank/DDBJ databases">
        <authorList>
            <person name="Guldener U."/>
        </authorList>
    </citation>
    <scope>NUCLEOTIDE SEQUENCE</scope>
</reference>
<accession>A0AAE8M4D4</accession>
<evidence type="ECO:0000256" key="1">
    <source>
        <dbReference type="SAM" id="MobiDB-lite"/>
    </source>
</evidence>